<dbReference type="Proteomes" id="UP000886934">
    <property type="component" value="Unassembled WGS sequence"/>
</dbReference>
<dbReference type="EMBL" id="BPNL01000017">
    <property type="protein sequence ID" value="GJA54380.1"/>
    <property type="molecule type" value="Genomic_DNA"/>
</dbReference>
<accession>A0A7R7ZC29</accession>
<evidence type="ECO:0000313" key="4">
    <source>
        <dbReference type="Proteomes" id="UP000886934"/>
    </source>
</evidence>
<organism evidence="3 4">
    <name type="scientific">Aeromonas caviae</name>
    <name type="common">Aeromonas punctata</name>
    <dbReference type="NCBI Taxonomy" id="648"/>
    <lineage>
        <taxon>Bacteria</taxon>
        <taxon>Pseudomonadati</taxon>
        <taxon>Pseudomonadota</taxon>
        <taxon>Gammaproteobacteria</taxon>
        <taxon>Aeromonadales</taxon>
        <taxon>Aeromonadaceae</taxon>
        <taxon>Aeromonas</taxon>
    </lineage>
</organism>
<evidence type="ECO:0000313" key="2">
    <source>
        <dbReference type="EMBL" id="GJA54380.1"/>
    </source>
</evidence>
<dbReference type="Proteomes" id="UP000886939">
    <property type="component" value="Unassembled WGS sequence"/>
</dbReference>
<protein>
    <submittedName>
        <fullName evidence="3">Uncharacterized protein</fullName>
    </submittedName>
</protein>
<sequence length="61" mass="6227">MRATVLNGESIGYRVWESLGGSIPRFAGDLSASVAVGAIGPEKGLPGTRMGAIVPDLPFSP</sequence>
<dbReference type="EMBL" id="BPNI01000008">
    <property type="protein sequence ID" value="GJA39982.1"/>
    <property type="molecule type" value="Genomic_DNA"/>
</dbReference>
<evidence type="ECO:0000313" key="1">
    <source>
        <dbReference type="EMBL" id="GJA39982.1"/>
    </source>
</evidence>
<reference evidence="3" key="1">
    <citation type="submission" date="2021-07" db="EMBL/GenBank/DDBJ databases">
        <title>Draft genome sequence of carbapenem-resistant Aeromonas spp. in Japan.</title>
        <authorList>
            <person name="Maehana S."/>
            <person name="Suzuki M."/>
            <person name="Kitasato H."/>
        </authorList>
    </citation>
    <scope>NUCLEOTIDE SEQUENCE</scope>
    <source>
        <strain evidence="1">KAM343</strain>
        <strain evidence="2">KAM348</strain>
        <strain evidence="3">KAM351</strain>
    </source>
</reference>
<evidence type="ECO:0000313" key="3">
    <source>
        <dbReference type="EMBL" id="GJA63652.1"/>
    </source>
</evidence>
<dbReference type="EMBL" id="BPNN01000030">
    <property type="protein sequence ID" value="GJA63652.1"/>
    <property type="molecule type" value="Genomic_DNA"/>
</dbReference>
<name>A0A7R7ZC29_AERCA</name>
<dbReference type="AlphaFoldDB" id="A0A7R7ZC29"/>
<dbReference type="Proteomes" id="UP000887009">
    <property type="component" value="Unassembled WGS sequence"/>
</dbReference>
<comment type="caution">
    <text evidence="3">The sequence shown here is derived from an EMBL/GenBank/DDBJ whole genome shotgun (WGS) entry which is preliminary data.</text>
</comment>
<proteinExistence type="predicted"/>
<gene>
    <name evidence="1" type="ORF">KAM343_07780</name>
    <name evidence="2" type="ORF">KAM348_18030</name>
    <name evidence="3" type="ORF">KAM351_22630</name>
</gene>